<accession>A0A1C1CX67</accession>
<feature type="region of interest" description="Disordered" evidence="1">
    <location>
        <begin position="1"/>
        <end position="22"/>
    </location>
</feature>
<dbReference type="OrthoDB" id="4156601at2759"/>
<dbReference type="PANTHER" id="PTHR38788:SF3">
    <property type="entry name" value="CLR5 DOMAIN-CONTAINING PROTEIN"/>
    <property type="match status" value="1"/>
</dbReference>
<reference evidence="4" key="1">
    <citation type="submission" date="2015-07" db="EMBL/GenBank/DDBJ databases">
        <authorList>
            <person name="Teixeira M.M."/>
            <person name="Souza R.C."/>
            <person name="Almeida L.G."/>
            <person name="Vicente V.A."/>
            <person name="de Hoog S."/>
            <person name="Bocca A.L."/>
            <person name="de Almeida S.R."/>
            <person name="Vasconcelos A.T."/>
            <person name="Felipe M.S."/>
        </authorList>
    </citation>
    <scope>NUCLEOTIDE SEQUENCE [LARGE SCALE GENOMIC DNA]</scope>
    <source>
        <strain evidence="4">KSF</strain>
    </source>
</reference>
<dbReference type="VEuPathDB" id="FungiDB:G647_04412"/>
<dbReference type="AlphaFoldDB" id="A0A1C1CX67"/>
<feature type="domain" description="Clr5" evidence="2">
    <location>
        <begin position="19"/>
        <end position="70"/>
    </location>
</feature>
<dbReference type="VEuPathDB" id="FungiDB:G647_06634"/>
<feature type="region of interest" description="Disordered" evidence="1">
    <location>
        <begin position="146"/>
        <end position="186"/>
    </location>
</feature>
<evidence type="ECO:0000256" key="1">
    <source>
        <dbReference type="SAM" id="MobiDB-lite"/>
    </source>
</evidence>
<dbReference type="STRING" id="86049.A0A1C1CX67"/>
<dbReference type="Proteomes" id="UP000094526">
    <property type="component" value="Unassembled WGS sequence"/>
</dbReference>
<protein>
    <recommendedName>
        <fullName evidence="2">Clr5 domain-containing protein</fullName>
    </recommendedName>
</protein>
<sequence>MSDNGNLEQSRPSRKARTAREWEEARPKIKDLYIIQNLSLSETMAEMEKGGFLAREKLYKEKLKGWEIGKNATREDWLAWAKLYLEKRAVTNSSEIYIQIHNKIRRIQELRRYIKNHGVREEAFFDEAMRSEAPVPRYIRLCNQDGSSAADAEPSKPQWQAEVSPPRRQISLHRRTTRARNDTSDLSLQEATSCTCTGDDSDVVDRLQAMEFESALLESLQAQAHSRQNPQQNASQFAMDTVENSEPFDATGTDFLFARPEVPDDAVHFGHLSSLSSFQCVAVGDADALHQNIGNAPPSYFAHDTPPTNVTTDTFEQVQSSTPASNDADAQHAYAAACMIAAMLGAAGRKDKMARCLERAAGFFRQMCRFQSPGILTAASVVLTWLLVHAEGTLSERVIAASFVAATESLGRDNPVCLLLEWMTAAAARSKLRECRVASSQLWDIWHGFRQTLGEAHGHTIVALYCLSMQLILADKAFAEAEQYLQGLTPVAANVFGLSHALTINALATLSRAQLRQGKCLLALDTIDKSLTAAPLGLNHPHRLELLLRKALILRKLDQWDETEQLYWIVFKGRVATLGWQHNETSAAHDSLVWVMKERTGNWEAKKDEVHQCLVDPQVSVSDYESWWRRFVEANRATHIEDQDASGEEEYE</sequence>
<dbReference type="InterPro" id="IPR011990">
    <property type="entry name" value="TPR-like_helical_dom_sf"/>
</dbReference>
<feature type="compositionally biased region" description="Polar residues" evidence="1">
    <location>
        <begin position="1"/>
        <end position="10"/>
    </location>
</feature>
<proteinExistence type="predicted"/>
<dbReference type="Gene3D" id="1.25.40.10">
    <property type="entry name" value="Tetratricopeptide repeat domain"/>
    <property type="match status" value="1"/>
</dbReference>
<gene>
    <name evidence="3" type="ORF">CLCR_09787</name>
</gene>
<organism evidence="3 4">
    <name type="scientific">Cladophialophora carrionii</name>
    <dbReference type="NCBI Taxonomy" id="86049"/>
    <lineage>
        <taxon>Eukaryota</taxon>
        <taxon>Fungi</taxon>
        <taxon>Dikarya</taxon>
        <taxon>Ascomycota</taxon>
        <taxon>Pezizomycotina</taxon>
        <taxon>Eurotiomycetes</taxon>
        <taxon>Chaetothyriomycetidae</taxon>
        <taxon>Chaetothyriales</taxon>
        <taxon>Herpotrichiellaceae</taxon>
        <taxon>Cladophialophora</taxon>
    </lineage>
</organism>
<keyword evidence="4" id="KW-1185">Reference proteome</keyword>
<evidence type="ECO:0000313" key="4">
    <source>
        <dbReference type="Proteomes" id="UP000094526"/>
    </source>
</evidence>
<dbReference type="InterPro" id="IPR025676">
    <property type="entry name" value="Clr5_dom"/>
</dbReference>
<comment type="caution">
    <text evidence="3">The sequence shown here is derived from an EMBL/GenBank/DDBJ whole genome shotgun (WGS) entry which is preliminary data.</text>
</comment>
<dbReference type="EMBL" id="LGRB01000008">
    <property type="protein sequence ID" value="OCT53075.1"/>
    <property type="molecule type" value="Genomic_DNA"/>
</dbReference>
<evidence type="ECO:0000313" key="3">
    <source>
        <dbReference type="EMBL" id="OCT53075.1"/>
    </source>
</evidence>
<name>A0A1C1CX67_9EURO</name>
<dbReference type="Pfam" id="PF14420">
    <property type="entry name" value="Clr5"/>
    <property type="match status" value="1"/>
</dbReference>
<dbReference type="VEuPathDB" id="FungiDB:CLCR_09787"/>
<dbReference type="PANTHER" id="PTHR38788">
    <property type="entry name" value="CLR5 DOMAIN-CONTAINING PROTEIN"/>
    <property type="match status" value="1"/>
</dbReference>
<evidence type="ECO:0000259" key="2">
    <source>
        <dbReference type="Pfam" id="PF14420"/>
    </source>
</evidence>